<dbReference type="EMBL" id="AP023174">
    <property type="protein sequence ID" value="BCF90092.1"/>
    <property type="molecule type" value="Genomic_DNA"/>
</dbReference>
<accession>A0A7I8BN93</accession>
<dbReference type="Pfam" id="PF13844">
    <property type="entry name" value="Glyco_transf_41"/>
    <property type="match status" value="1"/>
</dbReference>
<name>A0A7I8BN93_9BURK</name>
<organism evidence="7 8">
    <name type="scientific">Paraburkholderia largidicola</name>
    <dbReference type="NCBI Taxonomy" id="3014751"/>
    <lineage>
        <taxon>Bacteria</taxon>
        <taxon>Pseudomonadati</taxon>
        <taxon>Pseudomonadota</taxon>
        <taxon>Betaproteobacteria</taxon>
        <taxon>Burkholderiales</taxon>
        <taxon>Burkholderiaceae</taxon>
        <taxon>Paraburkholderia</taxon>
    </lineage>
</organism>
<keyword evidence="4" id="KW-0677">Repeat</keyword>
<keyword evidence="8" id="KW-1185">Reference proteome</keyword>
<comment type="pathway">
    <text evidence="1">Protein modification; protein glycosylation.</text>
</comment>
<feature type="domain" description="O-GlcNAc transferase C-terminal" evidence="6">
    <location>
        <begin position="2"/>
        <end position="77"/>
    </location>
</feature>
<dbReference type="InterPro" id="IPR051939">
    <property type="entry name" value="Glycosyltr_41/O-GlcNAc_trsf"/>
</dbReference>
<evidence type="ECO:0000313" key="7">
    <source>
        <dbReference type="EMBL" id="BCF90092.1"/>
    </source>
</evidence>
<gene>
    <name evidence="7" type="ORF">PPGU16_31590</name>
</gene>
<dbReference type="GO" id="GO:0016757">
    <property type="term" value="F:glycosyltransferase activity"/>
    <property type="evidence" value="ECO:0007669"/>
    <property type="project" value="UniProtKB-KW"/>
</dbReference>
<keyword evidence="5" id="KW-0802">TPR repeat</keyword>
<protein>
    <recommendedName>
        <fullName evidence="6">O-GlcNAc transferase C-terminal domain-containing protein</fullName>
    </recommendedName>
</protein>
<evidence type="ECO:0000256" key="5">
    <source>
        <dbReference type="ARBA" id="ARBA00022803"/>
    </source>
</evidence>
<dbReference type="KEGG" id="plad:PPGU16_31590"/>
<dbReference type="PANTHER" id="PTHR44835:SF1">
    <property type="entry name" value="PROTEIN O-GLCNAC TRANSFERASE"/>
    <property type="match status" value="1"/>
</dbReference>
<sequence>MGVPVVAMKGDRFLGHICESVLHSAGFGEWISDDQDGYVDKARELAANVDALTTLRAGMREHVLASAMCDARRFASNFEDALEGMWRVYEEGAH</sequence>
<proteinExistence type="predicted"/>
<reference evidence="7 8" key="1">
    <citation type="journal article" date="2020" name="Genes (Basel)">
        <title>Genomic Comparison of Insect Gut Symbionts from Divergent Burkholderia Subclades.</title>
        <authorList>
            <person name="Takeshita K."/>
            <person name="Kikuchi Y."/>
        </authorList>
    </citation>
    <scope>NUCLEOTIDE SEQUENCE [LARGE SCALE GENOMIC DNA]</scope>
    <source>
        <strain evidence="7 8">PGU16</strain>
    </source>
</reference>
<evidence type="ECO:0000259" key="6">
    <source>
        <dbReference type="Pfam" id="PF13844"/>
    </source>
</evidence>
<evidence type="ECO:0000256" key="3">
    <source>
        <dbReference type="ARBA" id="ARBA00022679"/>
    </source>
</evidence>
<evidence type="ECO:0000256" key="2">
    <source>
        <dbReference type="ARBA" id="ARBA00022676"/>
    </source>
</evidence>
<keyword evidence="2" id="KW-0328">Glycosyltransferase</keyword>
<evidence type="ECO:0000313" key="8">
    <source>
        <dbReference type="Proteomes" id="UP000510888"/>
    </source>
</evidence>
<keyword evidence="3" id="KW-0808">Transferase</keyword>
<dbReference type="AlphaFoldDB" id="A0A7I8BN93"/>
<evidence type="ECO:0000256" key="4">
    <source>
        <dbReference type="ARBA" id="ARBA00022737"/>
    </source>
</evidence>
<dbReference type="InterPro" id="IPR029489">
    <property type="entry name" value="OGT/SEC/SPY_C"/>
</dbReference>
<evidence type="ECO:0000256" key="1">
    <source>
        <dbReference type="ARBA" id="ARBA00004922"/>
    </source>
</evidence>
<dbReference type="Gene3D" id="3.40.50.2000">
    <property type="entry name" value="Glycogen Phosphorylase B"/>
    <property type="match status" value="1"/>
</dbReference>
<dbReference type="Proteomes" id="UP000510888">
    <property type="component" value="Chromosome 1"/>
</dbReference>
<dbReference type="PANTHER" id="PTHR44835">
    <property type="entry name" value="UDP-N-ACETYLGLUCOSAMINE--PEPTIDE N-ACETYLGLUCOSAMINYLTRANSFERASE SPINDLY-RELATED"/>
    <property type="match status" value="1"/>
</dbReference>
<dbReference type="RefSeq" id="WP_434064403.1">
    <property type="nucleotide sequence ID" value="NZ_AP023174.1"/>
</dbReference>